<comment type="caution">
    <text evidence="2">The sequence shown here is derived from an EMBL/GenBank/DDBJ whole genome shotgun (WGS) entry which is preliminary data.</text>
</comment>
<keyword evidence="3" id="KW-1185">Reference proteome</keyword>
<name>A0AAD1U7E9_EUPCR</name>
<proteinExistence type="predicted"/>
<organism evidence="2 3">
    <name type="scientific">Euplotes crassus</name>
    <dbReference type="NCBI Taxonomy" id="5936"/>
    <lineage>
        <taxon>Eukaryota</taxon>
        <taxon>Sar</taxon>
        <taxon>Alveolata</taxon>
        <taxon>Ciliophora</taxon>
        <taxon>Intramacronucleata</taxon>
        <taxon>Spirotrichea</taxon>
        <taxon>Hypotrichia</taxon>
        <taxon>Euplotida</taxon>
        <taxon>Euplotidae</taxon>
        <taxon>Moneuplotes</taxon>
    </lineage>
</organism>
<feature type="region of interest" description="Disordered" evidence="1">
    <location>
        <begin position="251"/>
        <end position="291"/>
    </location>
</feature>
<sequence>MEESKIGPKMTKKGLAKEFKMEKVDTGYFTKCVKIQRIILQDLLDLKILCKKEEEKFHNKKLSDLQYEVAKLQSQVDSKKRKNIERREYLIEFCQNNEARVKQLQSNEDHKDGDGHPATSDNSRILEKAQEDSEAVSTLQEQIESRQQELLTNNNQYYNLQICYNKESDDYIKKVLEKEEDDSYEDYELVDTGEFESADFEEFKVKYDNDMRSSTTSRLTSLWDPKALLKSNYFSDSPPVKQSVEKNISMSPKKPTIVKAPPPLESEESKEVLASSVVSSEDSLESDEDTDQPRELIGTLYFMEPRGIKPKDISFQNRSEVIPKRRLSGRGSSQMIPNPLLEQSIAASELVKEQNFTEGTWKELFGFFQHKALILRCFANVLKICLPYPIDEEGLLINGKNRLTLIPSVSVTYEENFEAYRMLRVDMVFIYKSVKQLSRAQQCHYYIDFVAKLCI</sequence>
<dbReference type="EMBL" id="CAMPGE010004793">
    <property type="protein sequence ID" value="CAI2363642.1"/>
    <property type="molecule type" value="Genomic_DNA"/>
</dbReference>
<evidence type="ECO:0000256" key="1">
    <source>
        <dbReference type="SAM" id="MobiDB-lite"/>
    </source>
</evidence>
<evidence type="ECO:0000313" key="2">
    <source>
        <dbReference type="EMBL" id="CAI2363642.1"/>
    </source>
</evidence>
<accession>A0AAD1U7E9</accession>
<evidence type="ECO:0000313" key="3">
    <source>
        <dbReference type="Proteomes" id="UP001295684"/>
    </source>
</evidence>
<feature type="compositionally biased region" description="Low complexity" evidence="1">
    <location>
        <begin position="272"/>
        <end position="281"/>
    </location>
</feature>
<dbReference type="AlphaFoldDB" id="A0AAD1U7E9"/>
<gene>
    <name evidence="2" type="ORF">ECRASSUSDP1_LOCUS4978</name>
</gene>
<protein>
    <submittedName>
        <fullName evidence="2">Uncharacterized protein</fullName>
    </submittedName>
</protein>
<dbReference type="Proteomes" id="UP001295684">
    <property type="component" value="Unassembled WGS sequence"/>
</dbReference>
<reference evidence="2" key="1">
    <citation type="submission" date="2023-07" db="EMBL/GenBank/DDBJ databases">
        <authorList>
            <consortium name="AG Swart"/>
            <person name="Singh M."/>
            <person name="Singh A."/>
            <person name="Seah K."/>
            <person name="Emmerich C."/>
        </authorList>
    </citation>
    <scope>NUCLEOTIDE SEQUENCE</scope>
    <source>
        <strain evidence="2">DP1</strain>
    </source>
</reference>